<evidence type="ECO:0000313" key="3">
    <source>
        <dbReference type="Proteomes" id="UP000823900"/>
    </source>
</evidence>
<accession>A0A9D2HLL7</accession>
<feature type="domain" description="AAA-ATPase-like" evidence="1">
    <location>
        <begin position="8"/>
        <end position="35"/>
    </location>
</feature>
<comment type="caution">
    <text evidence="2">The sequence shown here is derived from an EMBL/GenBank/DDBJ whole genome shotgun (WGS) entry which is preliminary data.</text>
</comment>
<evidence type="ECO:0000259" key="1">
    <source>
        <dbReference type="Pfam" id="PF09820"/>
    </source>
</evidence>
<reference evidence="2" key="1">
    <citation type="journal article" date="2021" name="PeerJ">
        <title>Extensive microbial diversity within the chicken gut microbiome revealed by metagenomics and culture.</title>
        <authorList>
            <person name="Gilroy R."/>
            <person name="Ravi A."/>
            <person name="Getino M."/>
            <person name="Pursley I."/>
            <person name="Horton D.L."/>
            <person name="Alikhan N.F."/>
            <person name="Baker D."/>
            <person name="Gharbi K."/>
            <person name="Hall N."/>
            <person name="Watson M."/>
            <person name="Adriaenssens E.M."/>
            <person name="Foster-Nyarko E."/>
            <person name="Jarju S."/>
            <person name="Secka A."/>
            <person name="Antonio M."/>
            <person name="Oren A."/>
            <person name="Chaudhuri R.R."/>
            <person name="La Ragione R."/>
            <person name="Hildebrand F."/>
            <person name="Pallen M.J."/>
        </authorList>
    </citation>
    <scope>NUCLEOTIDE SEQUENCE</scope>
    <source>
        <strain evidence="2">CHK178-16964</strain>
    </source>
</reference>
<evidence type="ECO:0000313" key="2">
    <source>
        <dbReference type="EMBL" id="HJA72573.1"/>
    </source>
</evidence>
<protein>
    <submittedName>
        <fullName evidence="2">AAA family ATPase</fullName>
    </submittedName>
</protein>
<dbReference type="Proteomes" id="UP000823900">
    <property type="component" value="Unassembled WGS sequence"/>
</dbReference>
<dbReference type="Pfam" id="PF09820">
    <property type="entry name" value="AAA-ATPase_like"/>
    <property type="match status" value="1"/>
</dbReference>
<dbReference type="InterPro" id="IPR018631">
    <property type="entry name" value="AAA-ATPase-like_dom"/>
</dbReference>
<reference evidence="2" key="2">
    <citation type="submission" date="2021-04" db="EMBL/GenBank/DDBJ databases">
        <authorList>
            <person name="Gilroy R."/>
        </authorList>
    </citation>
    <scope>NUCLEOTIDE SEQUENCE</scope>
    <source>
        <strain evidence="2">CHK178-16964</strain>
    </source>
</reference>
<gene>
    <name evidence="2" type="ORF">IAA07_13535</name>
</gene>
<name>A0A9D2HLL7_9FIRM</name>
<dbReference type="AlphaFoldDB" id="A0A9D2HLL7"/>
<organism evidence="2 3">
    <name type="scientific">Candidatus Lachnoclostridium stercoravium</name>
    <dbReference type="NCBI Taxonomy" id="2838633"/>
    <lineage>
        <taxon>Bacteria</taxon>
        <taxon>Bacillati</taxon>
        <taxon>Bacillota</taxon>
        <taxon>Clostridia</taxon>
        <taxon>Lachnospirales</taxon>
        <taxon>Lachnospiraceae</taxon>
    </lineage>
</organism>
<proteinExistence type="predicted"/>
<sequence length="55" mass="6288">METDRKLPIGIENFEQIRRDGFYYVDKTGLIRELLGNWGLVNPAVPFGQPKAIPN</sequence>
<dbReference type="EMBL" id="DWZA01000109">
    <property type="protein sequence ID" value="HJA72573.1"/>
    <property type="molecule type" value="Genomic_DNA"/>
</dbReference>